<evidence type="ECO:0000256" key="1">
    <source>
        <dbReference type="ARBA" id="ARBA00001933"/>
    </source>
</evidence>
<dbReference type="Gene3D" id="3.90.1150.10">
    <property type="entry name" value="Aspartate Aminotransferase, domain 1"/>
    <property type="match status" value="1"/>
</dbReference>
<dbReference type="GO" id="GO:0019265">
    <property type="term" value="P:glycine biosynthetic process, by transamination of glyoxylate"/>
    <property type="evidence" value="ECO:0007669"/>
    <property type="project" value="TreeGrafter"/>
</dbReference>
<comment type="cofactor">
    <cofactor evidence="1">
        <name>pyridoxal 5'-phosphate</name>
        <dbReference type="ChEBI" id="CHEBI:597326"/>
    </cofactor>
</comment>
<reference evidence="4 5" key="1">
    <citation type="submission" date="2021-01" db="EMBL/GenBank/DDBJ databases">
        <title>FDA dAtabase for Regulatory Grade micrObial Sequences (FDA-ARGOS): Supporting development and validation of Infectious Disease Dx tests.</title>
        <authorList>
            <person name="Nelson B."/>
            <person name="Plummer A."/>
            <person name="Tallon L."/>
            <person name="Sadzewicz L."/>
            <person name="Zhao X."/>
            <person name="Boylan J."/>
            <person name="Ott S."/>
            <person name="Bowen H."/>
            <person name="Vavikolanu K."/>
            <person name="Mehta A."/>
            <person name="Aluvathingal J."/>
            <person name="Nadendla S."/>
            <person name="Myers T."/>
            <person name="Yan Y."/>
            <person name="Sichtig H."/>
        </authorList>
    </citation>
    <scope>NUCLEOTIDE SEQUENCE [LARGE SCALE GENOMIC DNA]</scope>
    <source>
        <strain evidence="4 5">FDAARGOS_1161</strain>
    </source>
</reference>
<name>A0A974NRC1_PERPY</name>
<keyword evidence="2" id="KW-0663">Pyridoxal phosphate</keyword>
<dbReference type="InterPro" id="IPR054597">
    <property type="entry name" value="FeeM_cat"/>
</dbReference>
<dbReference type="Proteomes" id="UP000595254">
    <property type="component" value="Chromosome"/>
</dbReference>
<dbReference type="Gene3D" id="3.40.640.10">
    <property type="entry name" value="Type I PLP-dependent aspartate aminotransferase-like (Major domain)"/>
    <property type="match status" value="1"/>
</dbReference>
<sequence>MSLSYKIANSTDEFEQIYQLNYETFVDEIPQHSKNSEHRLIDRYDQENTYVIAKDGKEVVGMIAIRGNRPFSLDGKIEDLDYYLPPHAKPCEIRLLAVKKEYRNSYVFFKLCDILVSHCLNNEYNMALISGVERQIKLYKRIGFVAFGEMTGAGDAKFQPMYLTREQFEKSSKVFQRLMERKAAAAHGGTFLPGPVSMAPDVLHAISQPPISHRSQRFKNEMLEVKNELCRLVQAKYAEVIVGTGTLANDIVAAQIQKLPGKGLILVNGEFGCRLVDHASRFKLDFSIWEKPWNTDINMQEVDVYLQDHPEIQWLWTVHCETSTGYLYDLTRIQEICEKYGIELCVDACSSVGIVPVQLSNVYLAATVSGKGLGSYPGLAIVFHREPVLPDSSIPRYLDLGMYHCSESIPFTHSSNLVNALYEGVKQANPEKVKRLADFVRSQLIEAQFLVLGNEDYSPGIITLKVPDRLSSRSIGDQLKEKGIFLSYESDYLIKRNWVQIALMGYHNEQTCKQMIQSLVKVKGISEVRSAHL</sequence>
<dbReference type="InterPro" id="IPR015421">
    <property type="entry name" value="PyrdxlP-dep_Trfase_major"/>
</dbReference>
<dbReference type="Pfam" id="PF00266">
    <property type="entry name" value="Aminotran_5"/>
    <property type="match status" value="1"/>
</dbReference>
<dbReference type="EMBL" id="CP068053">
    <property type="protein sequence ID" value="QQT02582.1"/>
    <property type="molecule type" value="Genomic_DNA"/>
</dbReference>
<dbReference type="PANTHER" id="PTHR21152">
    <property type="entry name" value="AMINOTRANSFERASE CLASS V"/>
    <property type="match status" value="1"/>
</dbReference>
<dbReference type="InterPro" id="IPR016181">
    <property type="entry name" value="Acyl_CoA_acyltransferase"/>
</dbReference>
<keyword evidence="4" id="KW-0808">Transferase</keyword>
<accession>A0A974NRC1</accession>
<dbReference type="SUPFAM" id="SSF55729">
    <property type="entry name" value="Acyl-CoA N-acyltransferases (Nat)"/>
    <property type="match status" value="1"/>
</dbReference>
<gene>
    <name evidence="4" type="ORF">I6J18_07855</name>
</gene>
<dbReference type="InterPro" id="IPR000192">
    <property type="entry name" value="Aminotrans_V_dom"/>
</dbReference>
<dbReference type="KEGG" id="ppsr:I6J18_07855"/>
<dbReference type="GO" id="GO:0004760">
    <property type="term" value="F:L-serine-pyruvate transaminase activity"/>
    <property type="evidence" value="ECO:0007669"/>
    <property type="project" value="TreeGrafter"/>
</dbReference>
<dbReference type="PANTHER" id="PTHR21152:SF40">
    <property type="entry name" value="ALANINE--GLYOXYLATE AMINOTRANSFERASE"/>
    <property type="match status" value="1"/>
</dbReference>
<dbReference type="InterPro" id="IPR015422">
    <property type="entry name" value="PyrdxlP-dep_Trfase_small"/>
</dbReference>
<dbReference type="AlphaFoldDB" id="A0A974NRC1"/>
<dbReference type="Gene3D" id="3.40.630.30">
    <property type="match status" value="1"/>
</dbReference>
<evidence type="ECO:0000259" key="3">
    <source>
        <dbReference type="PROSITE" id="PS51186"/>
    </source>
</evidence>
<dbReference type="InterPro" id="IPR015424">
    <property type="entry name" value="PyrdxlP-dep_Trfase"/>
</dbReference>
<proteinExistence type="predicted"/>
<dbReference type="Pfam" id="PF21926">
    <property type="entry name" value="FeeM"/>
    <property type="match status" value="1"/>
</dbReference>
<keyword evidence="4" id="KW-0032">Aminotransferase</keyword>
<dbReference type="GO" id="GO:0016747">
    <property type="term" value="F:acyltransferase activity, transferring groups other than amino-acyl groups"/>
    <property type="evidence" value="ECO:0007669"/>
    <property type="project" value="InterPro"/>
</dbReference>
<dbReference type="GO" id="GO:0008453">
    <property type="term" value="F:alanine-glyoxylate transaminase activity"/>
    <property type="evidence" value="ECO:0007669"/>
    <property type="project" value="TreeGrafter"/>
</dbReference>
<dbReference type="PROSITE" id="PS51186">
    <property type="entry name" value="GNAT"/>
    <property type="match status" value="1"/>
</dbReference>
<keyword evidence="5" id="KW-1185">Reference proteome</keyword>
<evidence type="ECO:0000313" key="4">
    <source>
        <dbReference type="EMBL" id="QQT02582.1"/>
    </source>
</evidence>
<protein>
    <submittedName>
        <fullName evidence="4">Aminotransferase class V-fold PLP-dependent enzyme</fullName>
    </submittedName>
</protein>
<evidence type="ECO:0000256" key="2">
    <source>
        <dbReference type="ARBA" id="ARBA00022898"/>
    </source>
</evidence>
<organism evidence="4 5">
    <name type="scientific">Peribacillus psychrosaccharolyticus</name>
    <name type="common">Bacillus psychrosaccharolyticus</name>
    <dbReference type="NCBI Taxonomy" id="1407"/>
    <lineage>
        <taxon>Bacteria</taxon>
        <taxon>Bacillati</taxon>
        <taxon>Bacillota</taxon>
        <taxon>Bacilli</taxon>
        <taxon>Bacillales</taxon>
        <taxon>Bacillaceae</taxon>
        <taxon>Peribacillus</taxon>
    </lineage>
</organism>
<feature type="domain" description="N-acetyltransferase" evidence="3">
    <location>
        <begin position="5"/>
        <end position="166"/>
    </location>
</feature>
<dbReference type="SUPFAM" id="SSF53383">
    <property type="entry name" value="PLP-dependent transferases"/>
    <property type="match status" value="1"/>
</dbReference>
<dbReference type="InterPro" id="IPR000182">
    <property type="entry name" value="GNAT_dom"/>
</dbReference>
<evidence type="ECO:0000313" key="5">
    <source>
        <dbReference type="Proteomes" id="UP000595254"/>
    </source>
</evidence>